<gene>
    <name evidence="2" type="ORF">PA27867_0414</name>
</gene>
<dbReference type="AlphaFoldDB" id="A0A1B1BFP9"/>
<accession>A0A1B1BFP9</accession>
<proteinExistence type="predicted"/>
<keyword evidence="3" id="KW-1185">Reference proteome</keyword>
<sequence length="411" mass="44445">MRQGARRRDDPPRPSSIHPVQPMTEPCTDPSDEFDDSLTNPSGIYVLRERNVPGGRMEVSGHATFQGVRLRVRGVGRDGRVSVAGDLPLYGVFGREEDPQVGVAFGRVDFGWLSRFWLTRTTTFDLIDETTPQPGLMASIGGLTVGLVNTDGTVSKAGVPQLQLIWLSTAEPEGEGWAPDGYGLFTKIVDRSLVSVVRRVEWTAIWRDFTVQIAAIRDGRAMIFAGGGGEPPLNAPEVVLGGGRRSNGWSAVVPLAQLSLRGWTLTESPLGVGVVDACVGTLRGRTASMVRVAEPHVAGEERVAAPGSAVVVEKNRGDTVTDEFVLVASSQHYWTWRVTVDESEVSDLRQVTATTTVNGLTHPVQWRDDGAGLVYLSHSTVDIADTTPFIYTVQPIDRSALPVDSKVLSLH</sequence>
<dbReference type="KEGG" id="cart:PA27867_0414"/>
<protein>
    <submittedName>
        <fullName evidence="2">Uncharacterized protein</fullName>
    </submittedName>
</protein>
<evidence type="ECO:0000313" key="3">
    <source>
        <dbReference type="Proteomes" id="UP000092582"/>
    </source>
</evidence>
<evidence type="ECO:0000256" key="1">
    <source>
        <dbReference type="SAM" id="MobiDB-lite"/>
    </source>
</evidence>
<feature type="region of interest" description="Disordered" evidence="1">
    <location>
        <begin position="1"/>
        <end position="40"/>
    </location>
</feature>
<organism evidence="2 3">
    <name type="scientific">Cryobacterium arcticum</name>
    <dbReference type="NCBI Taxonomy" id="670052"/>
    <lineage>
        <taxon>Bacteria</taxon>
        <taxon>Bacillati</taxon>
        <taxon>Actinomycetota</taxon>
        <taxon>Actinomycetes</taxon>
        <taxon>Micrococcales</taxon>
        <taxon>Microbacteriaceae</taxon>
        <taxon>Cryobacterium</taxon>
    </lineage>
</organism>
<feature type="compositionally biased region" description="Basic and acidic residues" evidence="1">
    <location>
        <begin position="1"/>
        <end position="12"/>
    </location>
</feature>
<reference evidence="2 3" key="1">
    <citation type="submission" date="2016-06" db="EMBL/GenBank/DDBJ databases">
        <title>Genome sequencing of Cryobacterium arcticum PAMC 27867.</title>
        <authorList>
            <person name="Lee J."/>
            <person name="Kim O.-S."/>
        </authorList>
    </citation>
    <scope>NUCLEOTIDE SEQUENCE [LARGE SCALE GENOMIC DNA]</scope>
    <source>
        <strain evidence="2 3">PAMC 27867</strain>
    </source>
</reference>
<dbReference type="Proteomes" id="UP000092582">
    <property type="component" value="Chromosome 1"/>
</dbReference>
<name>A0A1B1BFP9_9MICO</name>
<evidence type="ECO:0000313" key="2">
    <source>
        <dbReference type="EMBL" id="ANP71387.1"/>
    </source>
</evidence>
<dbReference type="EMBL" id="CP016282">
    <property type="protein sequence ID" value="ANP71387.1"/>
    <property type="molecule type" value="Genomic_DNA"/>
</dbReference>
<dbReference type="STRING" id="670052.PA27867_0414"/>